<evidence type="ECO:0000313" key="1">
    <source>
        <dbReference type="EMBL" id="KAH7293513.1"/>
    </source>
</evidence>
<protein>
    <submittedName>
        <fullName evidence="1">Uncharacterized protein</fullName>
    </submittedName>
</protein>
<reference evidence="1" key="1">
    <citation type="submission" date="2021-08" db="EMBL/GenBank/DDBJ databases">
        <title>WGS assembly of Ceratopteris richardii.</title>
        <authorList>
            <person name="Marchant D.B."/>
            <person name="Chen G."/>
            <person name="Jenkins J."/>
            <person name="Shu S."/>
            <person name="Leebens-Mack J."/>
            <person name="Grimwood J."/>
            <person name="Schmutz J."/>
            <person name="Soltis P."/>
            <person name="Soltis D."/>
            <person name="Chen Z.-H."/>
        </authorList>
    </citation>
    <scope>NUCLEOTIDE SEQUENCE</scope>
    <source>
        <strain evidence="1">Whitten #5841</strain>
        <tissue evidence="1">Leaf</tissue>
    </source>
</reference>
<evidence type="ECO:0000313" key="2">
    <source>
        <dbReference type="Proteomes" id="UP000825935"/>
    </source>
</evidence>
<accession>A0A8T2RDC1</accession>
<sequence length="71" mass="8287">MICSFINSRKPNKYSSCTFKRAPTRRDQSHGTPTRTDELSNYYGLRYTRQKLILPFVRFSGLHASNVLFLV</sequence>
<comment type="caution">
    <text evidence="1">The sequence shown here is derived from an EMBL/GenBank/DDBJ whole genome shotgun (WGS) entry which is preliminary data.</text>
</comment>
<dbReference type="EMBL" id="CM035433">
    <property type="protein sequence ID" value="KAH7293513.1"/>
    <property type="molecule type" value="Genomic_DNA"/>
</dbReference>
<dbReference type="Proteomes" id="UP000825935">
    <property type="component" value="Chromosome 28"/>
</dbReference>
<gene>
    <name evidence="1" type="ORF">KP509_28G029000</name>
</gene>
<name>A0A8T2RDC1_CERRI</name>
<dbReference type="AlphaFoldDB" id="A0A8T2RDC1"/>
<organism evidence="1 2">
    <name type="scientific">Ceratopteris richardii</name>
    <name type="common">Triangle waterfern</name>
    <dbReference type="NCBI Taxonomy" id="49495"/>
    <lineage>
        <taxon>Eukaryota</taxon>
        <taxon>Viridiplantae</taxon>
        <taxon>Streptophyta</taxon>
        <taxon>Embryophyta</taxon>
        <taxon>Tracheophyta</taxon>
        <taxon>Polypodiopsida</taxon>
        <taxon>Polypodiidae</taxon>
        <taxon>Polypodiales</taxon>
        <taxon>Pteridineae</taxon>
        <taxon>Pteridaceae</taxon>
        <taxon>Parkerioideae</taxon>
        <taxon>Ceratopteris</taxon>
    </lineage>
</organism>
<keyword evidence="2" id="KW-1185">Reference proteome</keyword>
<proteinExistence type="predicted"/>